<accession>A0A8J5NNY2</accession>
<dbReference type="GO" id="GO:0005634">
    <property type="term" value="C:nucleus"/>
    <property type="evidence" value="ECO:0007669"/>
    <property type="project" value="UniProtKB-SubCell"/>
</dbReference>
<dbReference type="PANTHER" id="PTHR37534">
    <property type="entry name" value="TRANSCRIPTIONAL ACTIVATOR PROTEIN UGA3"/>
    <property type="match status" value="1"/>
</dbReference>
<name>A0A8J5NNY2_FUSOX</name>
<sequence length="596" mass="65286">MRLLWDSARAPNARQQLVGTSNRPQSGHSGSSASACSPGRAPRQARDISARLDHGGNADLVISGDVSNTGSPPSNFGETHHRGTVGWSSPFQLPSEATTLDQQSSGNLGCQASCPGHDFPSLALDDSYIGSPRDAAAFQLLDPEPESAATQNTSTVDMHYVCPLQSDSRPERFSGGLSPIAPTASIHSGDDSEAVSAAGPWLLPRHLDVLPDLPLQLPLLSYWTGYLCDAILALPSLYNPLRDVVMPIAMVGAMSPLGSSTAAAAVFHFVCVASAFQLSRINKNPVETQRLTRLALRHHNLGLGHLRRNLRTGKDEQNVPILAALTMCVIVEAITASKLGDPSWRIHFRGALGWIRTVDAQFWSRSKPACDVYQSFISLAILSLSPVILDGEHHSDDGLIDFHCPRELYHHDRLMGIPYDTLKAINVLNNSRMLGTAMSVDQMEMELCLAAPKPPPHGESQNQEARLMFHLSSAFYLATLIYFARTVRKRPVPAVRDLVEKSLQHLEATISCTSSAVSPPLWAVVLPAFEMASACLQGRLLQLLDHFLRRTHLEVWAKVKTLVTYLWAERERQDGDKDLPWQDMVRAEPDLRLIMV</sequence>
<feature type="region of interest" description="Disordered" evidence="3">
    <location>
        <begin position="1"/>
        <end position="44"/>
    </location>
</feature>
<dbReference type="AlphaFoldDB" id="A0A8J5NNY2"/>
<evidence type="ECO:0000256" key="2">
    <source>
        <dbReference type="ARBA" id="ARBA00023242"/>
    </source>
</evidence>
<dbReference type="GO" id="GO:0045944">
    <property type="term" value="P:positive regulation of transcription by RNA polymerase II"/>
    <property type="evidence" value="ECO:0007669"/>
    <property type="project" value="TreeGrafter"/>
</dbReference>
<proteinExistence type="predicted"/>
<dbReference type="GO" id="GO:0003700">
    <property type="term" value="F:DNA-binding transcription factor activity"/>
    <property type="evidence" value="ECO:0007669"/>
    <property type="project" value="TreeGrafter"/>
</dbReference>
<feature type="compositionally biased region" description="Polar residues" evidence="3">
    <location>
        <begin position="13"/>
        <end position="22"/>
    </location>
</feature>
<keyword evidence="2" id="KW-0539">Nucleus</keyword>
<organism evidence="4 5">
    <name type="scientific">Fusarium oxysporum f. sp. rapae</name>
    <dbReference type="NCBI Taxonomy" id="485398"/>
    <lineage>
        <taxon>Eukaryota</taxon>
        <taxon>Fungi</taxon>
        <taxon>Dikarya</taxon>
        <taxon>Ascomycota</taxon>
        <taxon>Pezizomycotina</taxon>
        <taxon>Sordariomycetes</taxon>
        <taxon>Hypocreomycetidae</taxon>
        <taxon>Hypocreales</taxon>
        <taxon>Nectriaceae</taxon>
        <taxon>Fusarium</taxon>
        <taxon>Fusarium oxysporum species complex</taxon>
    </lineage>
</organism>
<comment type="caution">
    <text evidence="4">The sequence shown here is derived from an EMBL/GenBank/DDBJ whole genome shotgun (WGS) entry which is preliminary data.</text>
</comment>
<feature type="compositionally biased region" description="Low complexity" evidence="3">
    <location>
        <begin position="23"/>
        <end position="42"/>
    </location>
</feature>
<protein>
    <submittedName>
        <fullName evidence="4">Uncharacterized protein</fullName>
    </submittedName>
</protein>
<dbReference type="InterPro" id="IPR021858">
    <property type="entry name" value="Fun_TF"/>
</dbReference>
<comment type="subcellular location">
    <subcellularLocation>
        <location evidence="1">Nucleus</location>
    </subcellularLocation>
</comment>
<dbReference type="PANTHER" id="PTHR37534:SF17">
    <property type="entry name" value="ZN(2)-C6 FUNGAL-TYPE DOMAIN-CONTAINING PROTEIN"/>
    <property type="match status" value="1"/>
</dbReference>
<dbReference type="GO" id="GO:0000976">
    <property type="term" value="F:transcription cis-regulatory region binding"/>
    <property type="evidence" value="ECO:0007669"/>
    <property type="project" value="TreeGrafter"/>
</dbReference>
<evidence type="ECO:0000313" key="5">
    <source>
        <dbReference type="Proteomes" id="UP000694050"/>
    </source>
</evidence>
<reference evidence="4" key="1">
    <citation type="submission" date="2021-04" db="EMBL/GenBank/DDBJ databases">
        <title>First draft genome resource for Brassicaceae pathogens Fusarium oxysporum f. sp. raphani and Fusarium oxysporum f. sp. rapae.</title>
        <authorList>
            <person name="Asai S."/>
        </authorList>
    </citation>
    <scope>NUCLEOTIDE SEQUENCE</scope>
    <source>
        <strain evidence="4">Tf1208</strain>
    </source>
</reference>
<gene>
    <name evidence="4" type="ORF">Forpe1208_v010834</name>
</gene>
<evidence type="ECO:0000256" key="1">
    <source>
        <dbReference type="ARBA" id="ARBA00004123"/>
    </source>
</evidence>
<dbReference type="Pfam" id="PF11951">
    <property type="entry name" value="Fungal_trans_2"/>
    <property type="match status" value="1"/>
</dbReference>
<evidence type="ECO:0000313" key="4">
    <source>
        <dbReference type="EMBL" id="KAG7409816.1"/>
    </source>
</evidence>
<dbReference type="Proteomes" id="UP000694050">
    <property type="component" value="Unassembled WGS sequence"/>
</dbReference>
<dbReference type="EMBL" id="JAELUQ010000008">
    <property type="protein sequence ID" value="KAG7409816.1"/>
    <property type="molecule type" value="Genomic_DNA"/>
</dbReference>
<evidence type="ECO:0000256" key="3">
    <source>
        <dbReference type="SAM" id="MobiDB-lite"/>
    </source>
</evidence>